<reference evidence="3 4" key="1">
    <citation type="submission" date="2016-11" db="EMBL/GenBank/DDBJ databases">
        <authorList>
            <person name="Jaros S."/>
            <person name="Januszkiewicz K."/>
            <person name="Wedrychowicz H."/>
        </authorList>
    </citation>
    <scope>NUCLEOTIDE SEQUENCE [LARGE SCALE GENOMIC DNA]</scope>
    <source>
        <strain evidence="3 4">DSM 15930</strain>
    </source>
</reference>
<feature type="transmembrane region" description="Helical" evidence="1">
    <location>
        <begin position="246"/>
        <end position="264"/>
    </location>
</feature>
<evidence type="ECO:0000256" key="1">
    <source>
        <dbReference type="SAM" id="Phobius"/>
    </source>
</evidence>
<feature type="transmembrane region" description="Helical" evidence="1">
    <location>
        <begin position="141"/>
        <end position="166"/>
    </location>
</feature>
<keyword evidence="1" id="KW-1133">Transmembrane helix</keyword>
<gene>
    <name evidence="3" type="ORF">SAMN02746066_02969</name>
</gene>
<evidence type="ECO:0000259" key="2">
    <source>
        <dbReference type="Pfam" id="PF07670"/>
    </source>
</evidence>
<proteinExistence type="predicted"/>
<dbReference type="OrthoDB" id="1633380at2"/>
<keyword evidence="1" id="KW-0472">Membrane</keyword>
<feature type="transmembrane region" description="Helical" evidence="1">
    <location>
        <begin position="435"/>
        <end position="456"/>
    </location>
</feature>
<feature type="transmembrane region" description="Helical" evidence="1">
    <location>
        <begin position="97"/>
        <end position="121"/>
    </location>
</feature>
<dbReference type="Proteomes" id="UP000184038">
    <property type="component" value="Unassembled WGS sequence"/>
</dbReference>
<organism evidence="3 4">
    <name type="scientific">Anaerosporobacter mobilis DSM 15930</name>
    <dbReference type="NCBI Taxonomy" id="1120996"/>
    <lineage>
        <taxon>Bacteria</taxon>
        <taxon>Bacillati</taxon>
        <taxon>Bacillota</taxon>
        <taxon>Clostridia</taxon>
        <taxon>Lachnospirales</taxon>
        <taxon>Lachnospiraceae</taxon>
        <taxon>Anaerosporobacter</taxon>
    </lineage>
</organism>
<dbReference type="InterPro" id="IPR011642">
    <property type="entry name" value="Gate_dom"/>
</dbReference>
<dbReference type="RefSeq" id="WP_073289114.1">
    <property type="nucleotide sequence ID" value="NZ_FRCP01000015.1"/>
</dbReference>
<dbReference type="STRING" id="1120996.SAMN02746066_02969"/>
<dbReference type="Pfam" id="PF07670">
    <property type="entry name" value="Gate"/>
    <property type="match status" value="1"/>
</dbReference>
<keyword evidence="4" id="KW-1185">Reference proteome</keyword>
<accession>A0A1M7KZ35</accession>
<feature type="transmembrane region" description="Helical" evidence="1">
    <location>
        <begin position="377"/>
        <end position="396"/>
    </location>
</feature>
<sequence length="457" mass="50348">MNRSNNYLKKELYIKKGKNYIKFLIPSVIGIILFMFPVVKEGEVTIPIALLSNLMSDYIAPYIDYILIGVLTISFFGSLLTLIFNKYSNKDKVLSELFAVSPLWLVGRGIAFAFGCIVLFAKDINFIASTNTGGLVFYNLLPVLFTIFLLAGILLPLLLNFGLLEFAGALLIKVMRPVFGLPGRAAIDAIASWLGDGTIGVLLTSKQYEEGFYTEKEACVIGTNFSLVSITFSLVVINTVGLSHMFVPFYLTVTFACIMVAIVLPKLPPLSRKKDRFYDGTHKTDKEEIPTDTKCFQYGVQKALEKVDGVNVCKSVLIDGFKNVLEMWIAVIPIVMTIGTVALLIAEYTPIFRILGLPFLPLLEILGVPEAAVASQTLFAGFADMLLPSVLIATVTNDMTRFVVAAVSVCQLIYLSEVGALLIASKIPVNIKEIFLIFIERTLITLPIVAIIARFLF</sequence>
<dbReference type="EMBL" id="FRCP01000015">
    <property type="protein sequence ID" value="SHM70851.1"/>
    <property type="molecule type" value="Genomic_DNA"/>
</dbReference>
<evidence type="ECO:0000313" key="4">
    <source>
        <dbReference type="Proteomes" id="UP000184038"/>
    </source>
</evidence>
<feature type="domain" description="Nucleoside transporter/FeoB GTPase Gate" evidence="2">
    <location>
        <begin position="143"/>
        <end position="241"/>
    </location>
</feature>
<evidence type="ECO:0000313" key="3">
    <source>
        <dbReference type="EMBL" id="SHM70851.1"/>
    </source>
</evidence>
<feature type="transmembrane region" description="Helical" evidence="1">
    <location>
        <begin position="402"/>
        <end position="423"/>
    </location>
</feature>
<feature type="transmembrane region" description="Helical" evidence="1">
    <location>
        <begin position="324"/>
        <end position="345"/>
    </location>
</feature>
<protein>
    <submittedName>
        <fullName evidence="3">Nucleoside recognition GATE domain-containing membrane protein YjiH</fullName>
    </submittedName>
</protein>
<name>A0A1M7KZ35_9FIRM</name>
<keyword evidence="1" id="KW-0812">Transmembrane</keyword>
<feature type="transmembrane region" description="Helical" evidence="1">
    <location>
        <begin position="59"/>
        <end position="85"/>
    </location>
</feature>
<feature type="transmembrane region" description="Helical" evidence="1">
    <location>
        <begin position="218"/>
        <end position="240"/>
    </location>
</feature>
<feature type="transmembrane region" description="Helical" evidence="1">
    <location>
        <begin position="20"/>
        <end position="39"/>
    </location>
</feature>
<dbReference type="AlphaFoldDB" id="A0A1M7KZ35"/>